<evidence type="ECO:0000259" key="5">
    <source>
        <dbReference type="Pfam" id="PF00206"/>
    </source>
</evidence>
<feature type="domain" description="Adenylosuccinate lyase PurB C-terminal" evidence="6">
    <location>
        <begin position="328"/>
        <end position="434"/>
    </location>
</feature>
<dbReference type="AlphaFoldDB" id="A0A1F6ARD6"/>
<reference evidence="7 8" key="1">
    <citation type="journal article" date="2016" name="Nat. Commun.">
        <title>Thousands of microbial genomes shed light on interconnected biogeochemical processes in an aquifer system.</title>
        <authorList>
            <person name="Anantharaman K."/>
            <person name="Brown C.T."/>
            <person name="Hug L.A."/>
            <person name="Sharon I."/>
            <person name="Castelle C.J."/>
            <person name="Probst A.J."/>
            <person name="Thomas B.C."/>
            <person name="Singh A."/>
            <person name="Wilkins M.J."/>
            <person name="Karaoz U."/>
            <person name="Brodie E.L."/>
            <person name="Williams K.H."/>
            <person name="Hubbard S.S."/>
            <person name="Banfield J.F."/>
        </authorList>
    </citation>
    <scope>NUCLEOTIDE SEQUENCE [LARGE SCALE GENOMIC DNA]</scope>
</reference>
<dbReference type="InterPro" id="IPR000362">
    <property type="entry name" value="Fumarate_lyase_fam"/>
</dbReference>
<dbReference type="Proteomes" id="UP000176609">
    <property type="component" value="Unassembled WGS sequence"/>
</dbReference>
<dbReference type="NCBIfam" id="NF006764">
    <property type="entry name" value="PRK09285.1"/>
    <property type="match status" value="1"/>
</dbReference>
<proteinExistence type="predicted"/>
<dbReference type="EMBL" id="MFJR01000007">
    <property type="protein sequence ID" value="OGG26837.1"/>
    <property type="molecule type" value="Genomic_DNA"/>
</dbReference>
<protein>
    <submittedName>
        <fullName evidence="7">Adenylosuccinate lyase</fullName>
    </submittedName>
</protein>
<dbReference type="Gene3D" id="1.10.40.30">
    <property type="entry name" value="Fumarase/aspartase (C-terminal domain)"/>
    <property type="match status" value="1"/>
</dbReference>
<evidence type="ECO:0000259" key="6">
    <source>
        <dbReference type="Pfam" id="PF08328"/>
    </source>
</evidence>
<dbReference type="InterPro" id="IPR047136">
    <property type="entry name" value="PurB_bact"/>
</dbReference>
<dbReference type="GO" id="GO:0006188">
    <property type="term" value="P:IMP biosynthetic process"/>
    <property type="evidence" value="ECO:0007669"/>
    <property type="project" value="InterPro"/>
</dbReference>
<keyword evidence="7" id="KW-0456">Lyase</keyword>
<name>A0A1F6ARD6_9BACT</name>
<accession>A0A1F6ARD6</accession>
<feature type="domain" description="Fumarate lyase N-terminal" evidence="5">
    <location>
        <begin position="34"/>
        <end position="309"/>
    </location>
</feature>
<dbReference type="InterPro" id="IPR013539">
    <property type="entry name" value="PurB_C"/>
</dbReference>
<comment type="pathway">
    <text evidence="2">Purine metabolism; AMP biosynthesis via de novo pathway; AMP from IMP: step 2/2.</text>
</comment>
<dbReference type="InterPro" id="IPR024083">
    <property type="entry name" value="Fumarase/histidase_N"/>
</dbReference>
<dbReference type="PANTHER" id="PTHR43411">
    <property type="entry name" value="ADENYLOSUCCINATE LYASE"/>
    <property type="match status" value="1"/>
</dbReference>
<dbReference type="Pfam" id="PF08328">
    <property type="entry name" value="ASL_C"/>
    <property type="match status" value="1"/>
</dbReference>
<dbReference type="GO" id="GO:0004018">
    <property type="term" value="F:N6-(1,2-dicarboxyethyl)AMP AMP-lyase (fumarate-forming) activity"/>
    <property type="evidence" value="ECO:0007669"/>
    <property type="project" value="InterPro"/>
</dbReference>
<dbReference type="PRINTS" id="PR00149">
    <property type="entry name" value="FUMRATELYASE"/>
</dbReference>
<comment type="pathway">
    <text evidence="1">Purine metabolism; IMP biosynthesis via de novo pathway; 5-amino-1-(5-phospho-D-ribosyl)imidazole-4-carboxamide from 5-amino-1-(5-phospho-D-ribosyl)imidazole-4-carboxylate: step 2/2.</text>
</comment>
<gene>
    <name evidence="7" type="ORF">A2960_01575</name>
</gene>
<comment type="caution">
    <text evidence="7">The sequence shown here is derived from an EMBL/GenBank/DDBJ whole genome shotgun (WGS) entry which is preliminary data.</text>
</comment>
<organism evidence="7 8">
    <name type="scientific">Candidatus Gottesmanbacteria bacterium RIFCSPLOWO2_01_FULL_39_12b</name>
    <dbReference type="NCBI Taxonomy" id="1798388"/>
    <lineage>
        <taxon>Bacteria</taxon>
        <taxon>Candidatus Gottesmaniibacteriota</taxon>
    </lineage>
</organism>
<keyword evidence="3" id="KW-0658">Purine biosynthesis</keyword>
<evidence type="ECO:0000256" key="1">
    <source>
        <dbReference type="ARBA" id="ARBA00004706"/>
    </source>
</evidence>
<sequence>MEKQKLMAISLLDGRNWEKVKIVSKFFSEFALIKYRLNVEISYLIFLAKKGKIIRKLKNNEINLLTKIWKDFGIKEATNVKTYEAKINHDVKAVEYFLQEKLEHTSLKDLIPFIHFGLTSYDINIPAYALMLKEFREEVLISKLLKLLKELKELIIKTRNMSMLARTHGQPALPTTMGKELSVFYSRIIKEGKILSGHEFEAKMTGAVGNFNALAFVYPDYDWIDFSKKFISSLGLIPNIVTTQIMPYDNWLRYFDSLKRLNNILLNLVVDIWWYISFEYFGQVKKEEEVGSSTMSHKINPITFENAEGNLGMANSSFEFFIRKLAVSRLQRDLSDSTVKRDFGLAFGFTVLAWDSILSGMGRISPKPLRMKYDLESHWEVFSEGIQTYLRSRGLKEAFEILKDKTRGRVLSKNDFHNLIDNLPISSIEKKNLKIDLLDQYLGLASKITELAIQDKI</sequence>
<dbReference type="SUPFAM" id="SSF48557">
    <property type="entry name" value="L-aspartase-like"/>
    <property type="match status" value="1"/>
</dbReference>
<dbReference type="Gene3D" id="1.10.275.10">
    <property type="entry name" value="Fumarase/aspartase (N-terminal domain)"/>
    <property type="match status" value="1"/>
</dbReference>
<dbReference type="InterPro" id="IPR008948">
    <property type="entry name" value="L-Aspartase-like"/>
</dbReference>
<comment type="function">
    <text evidence="4">Catalyzes two reactions in de novo purine nucleotide biosynthesis. Catalyzes the breakdown of 5-aminoimidazole- (N-succinylocarboxamide) ribotide (SAICAR or 2-[5-amino-1-(5-phospho-beta-D-ribosyl)imidazole-4-carboxamido]succinate) to 5-aminoimidazole-4-carboxamide ribotide (AICAR or 5-amino-1-(5-phospho-beta-D-ribosyl)imidazole-4-carboxamide) and fumarate, and of adenylosuccinate (ADS or N(6)-(1,2-dicarboxyethyl)-AMP) to adenosine monophosphate (AMP) and fumarate.</text>
</comment>
<dbReference type="Pfam" id="PF00206">
    <property type="entry name" value="Lyase_1"/>
    <property type="match status" value="1"/>
</dbReference>
<evidence type="ECO:0000256" key="2">
    <source>
        <dbReference type="ARBA" id="ARBA00004734"/>
    </source>
</evidence>
<dbReference type="Gene3D" id="1.20.200.10">
    <property type="entry name" value="Fumarase/aspartase (Central domain)"/>
    <property type="match status" value="1"/>
</dbReference>
<evidence type="ECO:0000256" key="3">
    <source>
        <dbReference type="ARBA" id="ARBA00022755"/>
    </source>
</evidence>
<evidence type="ECO:0000313" key="7">
    <source>
        <dbReference type="EMBL" id="OGG26837.1"/>
    </source>
</evidence>
<dbReference type="InterPro" id="IPR022761">
    <property type="entry name" value="Fumarate_lyase_N"/>
</dbReference>
<dbReference type="InterPro" id="IPR020557">
    <property type="entry name" value="Fumarate_lyase_CS"/>
</dbReference>
<dbReference type="PANTHER" id="PTHR43411:SF1">
    <property type="entry name" value="ADENYLOSUCCINATE LYASE"/>
    <property type="match status" value="1"/>
</dbReference>
<evidence type="ECO:0000313" key="8">
    <source>
        <dbReference type="Proteomes" id="UP000176609"/>
    </source>
</evidence>
<dbReference type="PROSITE" id="PS00163">
    <property type="entry name" value="FUMARATE_LYASES"/>
    <property type="match status" value="1"/>
</dbReference>
<evidence type="ECO:0000256" key="4">
    <source>
        <dbReference type="ARBA" id="ARBA00025012"/>
    </source>
</evidence>